<name>A0A1M6ZWK4_9FLAO</name>
<dbReference type="Proteomes" id="UP000184028">
    <property type="component" value="Unassembled WGS sequence"/>
</dbReference>
<keyword evidence="2" id="KW-1185">Reference proteome</keyword>
<dbReference type="RefSeq" id="WP_073075412.1">
    <property type="nucleotide sequence ID" value="NZ_FRBT01000001.1"/>
</dbReference>
<evidence type="ECO:0000313" key="2">
    <source>
        <dbReference type="Proteomes" id="UP000184028"/>
    </source>
</evidence>
<dbReference type="AlphaFoldDB" id="A0A1M6ZWK4"/>
<gene>
    <name evidence="1" type="ORF">SAMN05444484_1011183</name>
</gene>
<organism evidence="1 2">
    <name type="scientific">Flavobacterium chilense</name>
    <dbReference type="NCBI Taxonomy" id="946677"/>
    <lineage>
        <taxon>Bacteria</taxon>
        <taxon>Pseudomonadati</taxon>
        <taxon>Bacteroidota</taxon>
        <taxon>Flavobacteriia</taxon>
        <taxon>Flavobacteriales</taxon>
        <taxon>Flavobacteriaceae</taxon>
        <taxon>Flavobacterium</taxon>
    </lineage>
</organism>
<sequence>MDKQIEFHQFISQIVHNEMDENQQSIFLVEKERINRLFETESIEEFTEIRKTSGLDFGFGIEEANEIVKNVLDLGSLIVSVFSLYLAYKTYKKTEKNERLKELEDNWKAILIIDQHIDEKEAELIVKKYSPSLKKLIK</sequence>
<dbReference type="STRING" id="946677.SAMN05444484_1011183"/>
<proteinExistence type="predicted"/>
<reference evidence="2" key="1">
    <citation type="submission" date="2016-11" db="EMBL/GenBank/DDBJ databases">
        <authorList>
            <person name="Varghese N."/>
            <person name="Submissions S."/>
        </authorList>
    </citation>
    <scope>NUCLEOTIDE SEQUENCE [LARGE SCALE GENOMIC DNA]</scope>
    <source>
        <strain evidence="2">DSM 24724</strain>
    </source>
</reference>
<dbReference type="EMBL" id="FRBT01000001">
    <property type="protein sequence ID" value="SHL34804.1"/>
    <property type="molecule type" value="Genomic_DNA"/>
</dbReference>
<accession>A0A1M6ZWK4</accession>
<protein>
    <submittedName>
        <fullName evidence="1">Uncharacterized protein</fullName>
    </submittedName>
</protein>
<evidence type="ECO:0000313" key="1">
    <source>
        <dbReference type="EMBL" id="SHL34804.1"/>
    </source>
</evidence>